<evidence type="ECO:0000313" key="8">
    <source>
        <dbReference type="Proteomes" id="UP001652625"/>
    </source>
</evidence>
<keyword evidence="6 7" id="KW-0503">Monooxygenase</keyword>
<comment type="similarity">
    <text evidence="1 7">Belongs to the cytochrome P450 family.</text>
</comment>
<dbReference type="PROSITE" id="PS00086">
    <property type="entry name" value="CYTOCHROME_P450"/>
    <property type="match status" value="1"/>
</dbReference>
<dbReference type="PRINTS" id="PR00385">
    <property type="entry name" value="P450"/>
</dbReference>
<dbReference type="InterPro" id="IPR001128">
    <property type="entry name" value="Cyt_P450"/>
</dbReference>
<dbReference type="PANTHER" id="PTHR24289:SF1">
    <property type="entry name" value="STEROID 17-ALPHA-HYDROXYLASE_17,20 LYASE"/>
    <property type="match status" value="1"/>
</dbReference>
<evidence type="ECO:0000256" key="4">
    <source>
        <dbReference type="ARBA" id="ARBA00023002"/>
    </source>
</evidence>
<dbReference type="Pfam" id="PF00067">
    <property type="entry name" value="p450"/>
    <property type="match status" value="1"/>
</dbReference>
<gene>
    <name evidence="9" type="primary">LOC136078176</name>
</gene>
<dbReference type="Gene3D" id="1.10.630.10">
    <property type="entry name" value="Cytochrome P450"/>
    <property type="match status" value="1"/>
</dbReference>
<dbReference type="InterPro" id="IPR036396">
    <property type="entry name" value="Cyt_P450_sf"/>
</dbReference>
<name>A0ABM4BJY9_HYDVU</name>
<dbReference type="InterPro" id="IPR017972">
    <property type="entry name" value="Cyt_P450_CS"/>
</dbReference>
<evidence type="ECO:0000256" key="3">
    <source>
        <dbReference type="ARBA" id="ARBA00022723"/>
    </source>
</evidence>
<sequence length="507" mass="57953">MLFQIVCGLIAPLLLYIIGSYCVHLLECKKYPPGPIPIPIIGNLHLLGTEPHKTLALYSKKYGNVFSISFGMHRMVIISDIAATREALVQKATIFAGRSKSYVAQLVTRGYKDIAFMDYGPLWKVLRKVGHSSLKIYGEGCGRFEKLLAKESKELHKRILDKSNSPMELKTEFGVAILNVICFIVFGERYQYSDPAFIEILTTINNIVAGLSNTTAVDFLPGLRYLQFSEIKKLKSSLVIYFRLLHDQLKKHKETFDENNIRDFTDSIIKFSKDETMENKFEEELTDEHLEHVIGDMFIAGSETTLTSLLWLIIYMIHYPKYQEEIFEEITRVIGENRYPQLSDRDSLHLVKASIKECLRLSSIVPLGVPHKTLSETTLIGYNIPKNTTVIINHWQIHNDTNHWKNPNEFNPHRWIDDDNNFDATRATSYLPFSAGTRVCLGKTVAETELFFFFTRLIRDFKFEGVPGCPLPSLIGKCSITLAPEEFDVHVTPRINSLMFSENVLPD</sequence>
<dbReference type="GeneID" id="136078176"/>
<organism evidence="8 9">
    <name type="scientific">Hydra vulgaris</name>
    <name type="common">Hydra</name>
    <name type="synonym">Hydra attenuata</name>
    <dbReference type="NCBI Taxonomy" id="6087"/>
    <lineage>
        <taxon>Eukaryota</taxon>
        <taxon>Metazoa</taxon>
        <taxon>Cnidaria</taxon>
        <taxon>Hydrozoa</taxon>
        <taxon>Hydroidolina</taxon>
        <taxon>Anthoathecata</taxon>
        <taxon>Aplanulata</taxon>
        <taxon>Hydridae</taxon>
        <taxon>Hydra</taxon>
    </lineage>
</organism>
<dbReference type="Proteomes" id="UP001652625">
    <property type="component" value="Chromosome 03"/>
</dbReference>
<evidence type="ECO:0000256" key="6">
    <source>
        <dbReference type="ARBA" id="ARBA00023033"/>
    </source>
</evidence>
<protein>
    <submittedName>
        <fullName evidence="9">Steroid 17-alpha-hydroxylase/17,20 lyase-like</fullName>
    </submittedName>
</protein>
<keyword evidence="3 7" id="KW-0479">Metal-binding</keyword>
<reference evidence="9" key="1">
    <citation type="submission" date="2025-08" db="UniProtKB">
        <authorList>
            <consortium name="RefSeq"/>
        </authorList>
    </citation>
    <scope>IDENTIFICATION</scope>
</reference>
<keyword evidence="8" id="KW-1185">Reference proteome</keyword>
<evidence type="ECO:0000313" key="9">
    <source>
        <dbReference type="RefSeq" id="XP_065649370.1"/>
    </source>
</evidence>
<evidence type="ECO:0000256" key="1">
    <source>
        <dbReference type="ARBA" id="ARBA00010617"/>
    </source>
</evidence>
<keyword evidence="4 7" id="KW-0560">Oxidoreductase</keyword>
<proteinExistence type="inferred from homology"/>
<dbReference type="InterPro" id="IPR002401">
    <property type="entry name" value="Cyt_P450_E_grp-I"/>
</dbReference>
<accession>A0ABM4BJY9</accession>
<dbReference type="RefSeq" id="XP_065649370.1">
    <property type="nucleotide sequence ID" value="XM_065793298.1"/>
</dbReference>
<keyword evidence="2 7" id="KW-0349">Heme</keyword>
<evidence type="ECO:0000256" key="7">
    <source>
        <dbReference type="RuleBase" id="RU000461"/>
    </source>
</evidence>
<evidence type="ECO:0000256" key="5">
    <source>
        <dbReference type="ARBA" id="ARBA00023004"/>
    </source>
</evidence>
<dbReference type="SUPFAM" id="SSF48264">
    <property type="entry name" value="Cytochrome P450"/>
    <property type="match status" value="1"/>
</dbReference>
<keyword evidence="5 7" id="KW-0408">Iron</keyword>
<evidence type="ECO:0000256" key="2">
    <source>
        <dbReference type="ARBA" id="ARBA00022617"/>
    </source>
</evidence>
<dbReference type="PRINTS" id="PR00463">
    <property type="entry name" value="EP450I"/>
</dbReference>
<dbReference type="PANTHER" id="PTHR24289">
    <property type="entry name" value="STEROID 17-ALPHA-HYDROXYLASE/17,20 LYASE"/>
    <property type="match status" value="1"/>
</dbReference>